<dbReference type="PANTHER" id="PTHR10744">
    <property type="entry name" value="40S RIBOSOMAL PROTEIN S11 FAMILY MEMBER"/>
    <property type="match status" value="1"/>
</dbReference>
<dbReference type="GO" id="GO:0006412">
    <property type="term" value="P:translation"/>
    <property type="evidence" value="ECO:0007669"/>
    <property type="project" value="InterPro"/>
</dbReference>
<dbReference type="GO" id="GO:1990904">
    <property type="term" value="C:ribonucleoprotein complex"/>
    <property type="evidence" value="ECO:0007669"/>
    <property type="project" value="UniProtKB-KW"/>
</dbReference>
<evidence type="ECO:0000313" key="5">
    <source>
        <dbReference type="EMBL" id="KAF3110672.1"/>
    </source>
</evidence>
<comment type="caution">
    <text evidence="5">The sequence shown here is derived from an EMBL/GenBank/DDBJ whole genome shotgun (WGS) entry which is preliminary data.</text>
</comment>
<protein>
    <recommendedName>
        <fullName evidence="7">Nucleic acid-binding protein</fullName>
    </recommendedName>
</protein>
<comment type="similarity">
    <text evidence="1">Belongs to the universal ribosomal protein uS17 family.</text>
</comment>
<dbReference type="EMBL" id="WIQW01000005">
    <property type="protein sequence ID" value="KAF3110672.1"/>
    <property type="molecule type" value="Genomic_DNA"/>
</dbReference>
<evidence type="ECO:0000256" key="2">
    <source>
        <dbReference type="ARBA" id="ARBA00022980"/>
    </source>
</evidence>
<reference evidence="5 6" key="1">
    <citation type="submission" date="2019-06" db="EMBL/GenBank/DDBJ databases">
        <authorList>
            <person name="Palmer J.M."/>
        </authorList>
    </citation>
    <scope>NUCLEOTIDE SEQUENCE [LARGE SCALE GENOMIC DNA]</scope>
    <source>
        <strain evidence="5 6">TWF102</strain>
    </source>
</reference>
<gene>
    <name evidence="5" type="ORF">TWF102_008237</name>
</gene>
<evidence type="ECO:0000313" key="6">
    <source>
        <dbReference type="Proteomes" id="UP000475325"/>
    </source>
</evidence>
<feature type="region of interest" description="Disordered" evidence="4">
    <location>
        <begin position="183"/>
        <end position="242"/>
    </location>
</feature>
<dbReference type="GO" id="GO:0005840">
    <property type="term" value="C:ribosome"/>
    <property type="evidence" value="ECO:0007669"/>
    <property type="project" value="UniProtKB-KW"/>
</dbReference>
<dbReference type="PANTHER" id="PTHR10744:SF1">
    <property type="entry name" value="SMALL RIBOSOMAL SUBUNIT PROTEIN US17M"/>
    <property type="match status" value="1"/>
</dbReference>
<dbReference type="Pfam" id="PF00366">
    <property type="entry name" value="Ribosomal_S17"/>
    <property type="match status" value="1"/>
</dbReference>
<accession>A0A7C8NDT7</accession>
<evidence type="ECO:0000256" key="3">
    <source>
        <dbReference type="ARBA" id="ARBA00023274"/>
    </source>
</evidence>
<evidence type="ECO:0000256" key="1">
    <source>
        <dbReference type="ARBA" id="ARBA00010254"/>
    </source>
</evidence>
<name>A0A7C8NDT7_ORBOL</name>
<dbReference type="SUPFAM" id="SSF50249">
    <property type="entry name" value="Nucleic acid-binding proteins"/>
    <property type="match status" value="1"/>
</dbReference>
<dbReference type="InterPro" id="IPR000266">
    <property type="entry name" value="Ribosomal_uS17"/>
</dbReference>
<keyword evidence="3" id="KW-0687">Ribonucleoprotein</keyword>
<evidence type="ECO:0008006" key="7">
    <source>
        <dbReference type="Google" id="ProtNLM"/>
    </source>
</evidence>
<dbReference type="GO" id="GO:0003735">
    <property type="term" value="F:structural constituent of ribosome"/>
    <property type="evidence" value="ECO:0007669"/>
    <property type="project" value="InterPro"/>
</dbReference>
<sequence>MRHPLNTKILRQNLPSSSQPTSIIPISSSKSDFKQSHQPVCGRQWPDFLNHNLQISKYHYKTSCAPALPKSLPPTMSAIPNTILRVSSSAVQAAARSTSKPFTRVGVVVSAGKMPKMIKVRVPSPVWNSKLRKYFHHTKDHLTHDENSACEAGDIVRIQPFVKHSKHKKHVVYEIISPFGTSERKPIETPEERDARIQADKDKKLEKKATRRANKEAKWGARADRKQHRLDKEAENAAKTEL</sequence>
<dbReference type="GO" id="GO:0005739">
    <property type="term" value="C:mitochondrion"/>
    <property type="evidence" value="ECO:0007669"/>
    <property type="project" value="TreeGrafter"/>
</dbReference>
<dbReference type="Gene3D" id="2.40.50.140">
    <property type="entry name" value="Nucleic acid-binding proteins"/>
    <property type="match status" value="1"/>
</dbReference>
<dbReference type="InterPro" id="IPR012340">
    <property type="entry name" value="NA-bd_OB-fold"/>
</dbReference>
<keyword evidence="2" id="KW-0689">Ribosomal protein</keyword>
<dbReference type="Proteomes" id="UP000475325">
    <property type="component" value="Unassembled WGS sequence"/>
</dbReference>
<proteinExistence type="inferred from homology"/>
<dbReference type="CDD" id="cd00364">
    <property type="entry name" value="Ribosomal_uS17"/>
    <property type="match status" value="1"/>
</dbReference>
<evidence type="ECO:0000256" key="4">
    <source>
        <dbReference type="SAM" id="MobiDB-lite"/>
    </source>
</evidence>
<dbReference type="AlphaFoldDB" id="A0A7C8NDT7"/>
<organism evidence="5 6">
    <name type="scientific">Orbilia oligospora</name>
    <name type="common">Nematode-trapping fungus</name>
    <name type="synonym">Arthrobotrys oligospora</name>
    <dbReference type="NCBI Taxonomy" id="2813651"/>
    <lineage>
        <taxon>Eukaryota</taxon>
        <taxon>Fungi</taxon>
        <taxon>Dikarya</taxon>
        <taxon>Ascomycota</taxon>
        <taxon>Pezizomycotina</taxon>
        <taxon>Orbiliomycetes</taxon>
        <taxon>Orbiliales</taxon>
        <taxon>Orbiliaceae</taxon>
        <taxon>Orbilia</taxon>
    </lineage>
</organism>